<dbReference type="PROSITE" id="PS50941">
    <property type="entry name" value="CHIT_BIND_I_2"/>
    <property type="match status" value="2"/>
</dbReference>
<dbReference type="InterPro" id="IPR001002">
    <property type="entry name" value="Chitin-bd_1"/>
</dbReference>
<comment type="caution">
    <text evidence="5">The sequence shown here is derived from an EMBL/GenBank/DDBJ whole genome shotgun (WGS) entry which is preliminary data.</text>
</comment>
<evidence type="ECO:0000256" key="2">
    <source>
        <dbReference type="PROSITE-ProRule" id="PRU00261"/>
    </source>
</evidence>
<feature type="domain" description="LysM" evidence="4">
    <location>
        <begin position="8"/>
        <end position="59"/>
    </location>
</feature>
<dbReference type="AlphaFoldDB" id="A0A9P4GZA9"/>
<dbReference type="EMBL" id="ML978302">
    <property type="protein sequence ID" value="KAF2024260.1"/>
    <property type="molecule type" value="Genomic_DNA"/>
</dbReference>
<dbReference type="InterPro" id="IPR018392">
    <property type="entry name" value="LysM"/>
</dbReference>
<sequence length="240" mass="25220">VAPGEVSCRYTATTGANVNYYTCKELADWYYITVDNFFLWNPTIDRECSNVKPNTEYYVDGFIQQPISTDGFCGPNYGNASCIETELPCCDAGTWKCGNLDSCLPGTCYSGACLGFPSEYFMDGKCVSQNKNLKCGGKWGSCCSVSGQCGSGEAFCGINKCQSGNCTMIIPAPPADSFGTCTSTDISPDGTCGGTNKYKCKSSSFGNCCSTSGYCGSTSAHCGVGCQTPFGDCPAVPTSS</sequence>
<dbReference type="InterPro" id="IPR036779">
    <property type="entry name" value="LysM_dom_sf"/>
</dbReference>
<feature type="non-terminal residue" evidence="5">
    <location>
        <position position="1"/>
    </location>
</feature>
<accession>A0A9P4GZA9</accession>
<feature type="non-terminal residue" evidence="5">
    <location>
        <position position="240"/>
    </location>
</feature>
<evidence type="ECO:0008006" key="7">
    <source>
        <dbReference type="Google" id="ProtNLM"/>
    </source>
</evidence>
<gene>
    <name evidence="5" type="ORF">EK21DRAFT_24363</name>
</gene>
<dbReference type="Gene3D" id="3.10.350.10">
    <property type="entry name" value="LysM domain"/>
    <property type="match status" value="1"/>
</dbReference>
<reference evidence="5" key="1">
    <citation type="journal article" date="2020" name="Stud. Mycol.">
        <title>101 Dothideomycetes genomes: a test case for predicting lifestyles and emergence of pathogens.</title>
        <authorList>
            <person name="Haridas S."/>
            <person name="Albert R."/>
            <person name="Binder M."/>
            <person name="Bloem J."/>
            <person name="Labutti K."/>
            <person name="Salamov A."/>
            <person name="Andreopoulos B."/>
            <person name="Baker S."/>
            <person name="Barry K."/>
            <person name="Bills G."/>
            <person name="Bluhm B."/>
            <person name="Cannon C."/>
            <person name="Castanera R."/>
            <person name="Culley D."/>
            <person name="Daum C."/>
            <person name="Ezra D."/>
            <person name="Gonzalez J."/>
            <person name="Henrissat B."/>
            <person name="Kuo A."/>
            <person name="Liang C."/>
            <person name="Lipzen A."/>
            <person name="Lutzoni F."/>
            <person name="Magnuson J."/>
            <person name="Mondo S."/>
            <person name="Nolan M."/>
            <person name="Ohm R."/>
            <person name="Pangilinan J."/>
            <person name="Park H.-J."/>
            <person name="Ramirez L."/>
            <person name="Alfaro M."/>
            <person name="Sun H."/>
            <person name="Tritt A."/>
            <person name="Yoshinaga Y."/>
            <person name="Zwiers L.-H."/>
            <person name="Turgeon B."/>
            <person name="Goodwin S."/>
            <person name="Spatafora J."/>
            <person name="Crous P."/>
            <person name="Grigoriev I."/>
        </authorList>
    </citation>
    <scope>NUCLEOTIDE SEQUENCE</scope>
    <source>
        <strain evidence="5">CBS 110217</strain>
    </source>
</reference>
<dbReference type="SUPFAM" id="SSF57016">
    <property type="entry name" value="Plant lectins/antimicrobial peptides"/>
    <property type="match status" value="2"/>
</dbReference>
<evidence type="ECO:0000256" key="1">
    <source>
        <dbReference type="ARBA" id="ARBA00022669"/>
    </source>
</evidence>
<feature type="disulfide bond" evidence="2">
    <location>
        <begin position="208"/>
        <end position="222"/>
    </location>
</feature>
<keyword evidence="1 2" id="KW-0147">Chitin-binding</keyword>
<dbReference type="PROSITE" id="PS51782">
    <property type="entry name" value="LYSM"/>
    <property type="match status" value="1"/>
</dbReference>
<dbReference type="GO" id="GO:0008061">
    <property type="term" value="F:chitin binding"/>
    <property type="evidence" value="ECO:0007669"/>
    <property type="project" value="UniProtKB-UniRule"/>
</dbReference>
<dbReference type="Gene3D" id="3.30.60.10">
    <property type="entry name" value="Endochitinase-like"/>
    <property type="match status" value="2"/>
</dbReference>
<comment type="caution">
    <text evidence="2">Lacks conserved residue(s) required for the propagation of feature annotation.</text>
</comment>
<dbReference type="SMART" id="SM00270">
    <property type="entry name" value="ChtBD1"/>
    <property type="match status" value="2"/>
</dbReference>
<keyword evidence="2" id="KW-1015">Disulfide bond</keyword>
<feature type="domain" description="Chitin-binding type-1" evidence="3">
    <location>
        <begin position="123"/>
        <end position="168"/>
    </location>
</feature>
<evidence type="ECO:0000313" key="5">
    <source>
        <dbReference type="EMBL" id="KAF2024260.1"/>
    </source>
</evidence>
<protein>
    <recommendedName>
        <fullName evidence="7">Carbohydrate-binding module family 18 protein</fullName>
    </recommendedName>
</protein>
<keyword evidence="6" id="KW-1185">Reference proteome</keyword>
<name>A0A9P4GZA9_9PLEO</name>
<evidence type="ECO:0000313" key="6">
    <source>
        <dbReference type="Proteomes" id="UP000799777"/>
    </source>
</evidence>
<dbReference type="CDD" id="cd11618">
    <property type="entry name" value="ChtBD1_1"/>
    <property type="match status" value="1"/>
</dbReference>
<dbReference type="Proteomes" id="UP000799777">
    <property type="component" value="Unassembled WGS sequence"/>
</dbReference>
<organism evidence="5 6">
    <name type="scientific">Setomelanomma holmii</name>
    <dbReference type="NCBI Taxonomy" id="210430"/>
    <lineage>
        <taxon>Eukaryota</taxon>
        <taxon>Fungi</taxon>
        <taxon>Dikarya</taxon>
        <taxon>Ascomycota</taxon>
        <taxon>Pezizomycotina</taxon>
        <taxon>Dothideomycetes</taxon>
        <taxon>Pleosporomycetidae</taxon>
        <taxon>Pleosporales</taxon>
        <taxon>Pleosporineae</taxon>
        <taxon>Phaeosphaeriaceae</taxon>
        <taxon>Setomelanomma</taxon>
    </lineage>
</organism>
<feature type="disulfide bond" evidence="2">
    <location>
        <begin position="142"/>
        <end position="156"/>
    </location>
</feature>
<proteinExistence type="predicted"/>
<dbReference type="InterPro" id="IPR036861">
    <property type="entry name" value="Endochitinase-like_sf"/>
</dbReference>
<feature type="domain" description="Chitin-binding type-1" evidence="3">
    <location>
        <begin position="189"/>
        <end position="235"/>
    </location>
</feature>
<evidence type="ECO:0000259" key="4">
    <source>
        <dbReference type="PROSITE" id="PS51782"/>
    </source>
</evidence>
<dbReference type="OrthoDB" id="1193027at2759"/>
<evidence type="ECO:0000259" key="3">
    <source>
        <dbReference type="PROSITE" id="PS50941"/>
    </source>
</evidence>